<sequence length="305" mass="30931">MSSSRHPVALRLEQQVGGATKLLATVTLLPLVDGIFAALVLAGALDTWAGVLQTGLLVFGGSATLAVILAEMDGTRREQATSVLIVGVPLIVIATAEAALAPTVDTVVDIHTFERFAALVILAIAAKTASATIGEYLPSPSVIIGLGFLASASPANARLVTQYENGLLLHAAAAAGVAVTFALVVVALGPALRRVVDIDRFRFGSAVALATLALSVFNLVPSQAPLMVFAVAGLLAFDPDQAASDDAEAAPDGEGGPDGITVPADDGPDARATPPATDGGNGHEPDEAAYGYPGEDTAEERAPWL</sequence>
<name>A0A841HCT9_HALSI</name>
<dbReference type="Pfam" id="PF19107">
    <property type="entry name" value="DUF5794"/>
    <property type="match status" value="1"/>
</dbReference>
<accession>A0A841HCT9</accession>
<dbReference type="GeneID" id="68693808"/>
<evidence type="ECO:0000256" key="2">
    <source>
        <dbReference type="SAM" id="Phobius"/>
    </source>
</evidence>
<dbReference type="RefSeq" id="WP_010902715.1">
    <property type="nucleotide sequence ID" value="NZ_JACHGX010000004.1"/>
</dbReference>
<gene>
    <name evidence="3" type="ORF">HNR49_001475</name>
</gene>
<dbReference type="OMA" id="IVIFERF"/>
<feature type="transmembrane region" description="Helical" evidence="2">
    <location>
        <begin position="201"/>
        <end position="220"/>
    </location>
</feature>
<dbReference type="Proteomes" id="UP000642919">
    <property type="component" value="Unassembled WGS sequence"/>
</dbReference>
<dbReference type="EMBL" id="JACHGX010000004">
    <property type="protein sequence ID" value="MBB6090102.1"/>
    <property type="molecule type" value="Genomic_DNA"/>
</dbReference>
<keyword evidence="2" id="KW-0812">Transmembrane</keyword>
<dbReference type="AlphaFoldDB" id="A0A841HCT9"/>
<feature type="transmembrane region" description="Helical" evidence="2">
    <location>
        <begin position="51"/>
        <end position="70"/>
    </location>
</feature>
<comment type="caution">
    <text evidence="3">The sequence shown here is derived from an EMBL/GenBank/DDBJ whole genome shotgun (WGS) entry which is preliminary data.</text>
</comment>
<proteinExistence type="predicted"/>
<feature type="region of interest" description="Disordered" evidence="1">
    <location>
        <begin position="243"/>
        <end position="305"/>
    </location>
</feature>
<evidence type="ECO:0000313" key="4">
    <source>
        <dbReference type="Proteomes" id="UP000642919"/>
    </source>
</evidence>
<keyword evidence="2" id="KW-1133">Transmembrane helix</keyword>
<feature type="transmembrane region" description="Helical" evidence="2">
    <location>
        <begin position="167"/>
        <end position="189"/>
    </location>
</feature>
<evidence type="ECO:0000313" key="3">
    <source>
        <dbReference type="EMBL" id="MBB6090102.1"/>
    </source>
</evidence>
<dbReference type="InterPro" id="IPR043812">
    <property type="entry name" value="DUF5794"/>
</dbReference>
<organism evidence="3 4">
    <name type="scientific">Halobacterium salinarum</name>
    <name type="common">Halobacterium halobium</name>
    <dbReference type="NCBI Taxonomy" id="2242"/>
    <lineage>
        <taxon>Archaea</taxon>
        <taxon>Methanobacteriati</taxon>
        <taxon>Methanobacteriota</taxon>
        <taxon>Stenosarchaea group</taxon>
        <taxon>Halobacteria</taxon>
        <taxon>Halobacteriales</taxon>
        <taxon>Halobacteriaceae</taxon>
        <taxon>Halobacterium</taxon>
    </lineage>
</organism>
<feature type="transmembrane region" description="Helical" evidence="2">
    <location>
        <begin position="21"/>
        <end position="45"/>
    </location>
</feature>
<reference evidence="3" key="1">
    <citation type="submission" date="2020-08" db="EMBL/GenBank/DDBJ databases">
        <title>Genomic Encyclopedia of Type Strains, Phase IV (KMG-IV): sequencing the most valuable type-strain genomes for metagenomic binning, comparative biology and taxonomic classification.</title>
        <authorList>
            <person name="Goeker M."/>
        </authorList>
    </citation>
    <scope>NUCLEOTIDE SEQUENCE</scope>
    <source>
        <strain evidence="3">DSM 669</strain>
    </source>
</reference>
<protein>
    <submittedName>
        <fullName evidence="3">Uncharacterized protein</fullName>
    </submittedName>
</protein>
<keyword evidence="2" id="KW-0472">Membrane</keyword>
<feature type="transmembrane region" description="Helical" evidence="2">
    <location>
        <begin position="82"/>
        <end position="104"/>
    </location>
</feature>
<evidence type="ECO:0000256" key="1">
    <source>
        <dbReference type="SAM" id="MobiDB-lite"/>
    </source>
</evidence>